<dbReference type="AlphaFoldDB" id="A0A6S7JAS6"/>
<evidence type="ECO:0000256" key="3">
    <source>
        <dbReference type="ARBA" id="ARBA00023157"/>
    </source>
</evidence>
<keyword evidence="3" id="KW-1015">Disulfide bond</keyword>
<keyword evidence="6" id="KW-0472">Membrane</keyword>
<organism evidence="7 8">
    <name type="scientific">Paramuricea clavata</name>
    <name type="common">Red gorgonian</name>
    <name type="synonym">Violescent sea-whip</name>
    <dbReference type="NCBI Taxonomy" id="317549"/>
    <lineage>
        <taxon>Eukaryota</taxon>
        <taxon>Metazoa</taxon>
        <taxon>Cnidaria</taxon>
        <taxon>Anthozoa</taxon>
        <taxon>Octocorallia</taxon>
        <taxon>Malacalcyonacea</taxon>
        <taxon>Plexauridae</taxon>
        <taxon>Paramuricea</taxon>
    </lineage>
</organism>
<accession>A0A6S7JAS6</accession>
<dbReference type="InterPro" id="IPR013783">
    <property type="entry name" value="Ig-like_fold"/>
</dbReference>
<dbReference type="SUPFAM" id="SSF48726">
    <property type="entry name" value="Immunoglobulin"/>
    <property type="match status" value="1"/>
</dbReference>
<keyword evidence="2" id="KW-0677">Repeat</keyword>
<reference evidence="7" key="1">
    <citation type="submission" date="2020-04" db="EMBL/GenBank/DDBJ databases">
        <authorList>
            <person name="Alioto T."/>
            <person name="Alioto T."/>
            <person name="Gomez Garrido J."/>
        </authorList>
    </citation>
    <scope>NUCLEOTIDE SEQUENCE</scope>
    <source>
        <strain evidence="7">A484AB</strain>
    </source>
</reference>
<feature type="compositionally biased region" description="Basic and acidic residues" evidence="5">
    <location>
        <begin position="182"/>
        <end position="196"/>
    </location>
</feature>
<dbReference type="InterPro" id="IPR036179">
    <property type="entry name" value="Ig-like_dom_sf"/>
</dbReference>
<evidence type="ECO:0000313" key="7">
    <source>
        <dbReference type="EMBL" id="CAB4014272.1"/>
    </source>
</evidence>
<dbReference type="PROSITE" id="PS50835">
    <property type="entry name" value="IG_LIKE"/>
    <property type="match status" value="1"/>
</dbReference>
<dbReference type="Proteomes" id="UP001152795">
    <property type="component" value="Unassembled WGS sequence"/>
</dbReference>
<evidence type="ECO:0000313" key="8">
    <source>
        <dbReference type="Proteomes" id="UP001152795"/>
    </source>
</evidence>
<dbReference type="FunFam" id="2.60.40.10:FF:000032">
    <property type="entry name" value="palladin isoform X1"/>
    <property type="match status" value="1"/>
</dbReference>
<keyword evidence="6" id="KW-0812">Transmembrane</keyword>
<name>A0A6S7JAS6_PARCT</name>
<dbReference type="InterPro" id="IPR008160">
    <property type="entry name" value="Collagen"/>
</dbReference>
<dbReference type="CDD" id="cd00096">
    <property type="entry name" value="Ig"/>
    <property type="match status" value="1"/>
</dbReference>
<dbReference type="EMBL" id="CACRXK020008226">
    <property type="protein sequence ID" value="CAB4014272.1"/>
    <property type="molecule type" value="Genomic_DNA"/>
</dbReference>
<dbReference type="SMART" id="SM00408">
    <property type="entry name" value="IGc2"/>
    <property type="match status" value="1"/>
</dbReference>
<evidence type="ECO:0000256" key="1">
    <source>
        <dbReference type="ARBA" id="ARBA00022729"/>
    </source>
</evidence>
<dbReference type="InterPro" id="IPR003599">
    <property type="entry name" value="Ig_sub"/>
</dbReference>
<dbReference type="OrthoDB" id="8964326at2759"/>
<dbReference type="InterPro" id="IPR007110">
    <property type="entry name" value="Ig-like_dom"/>
</dbReference>
<protein>
    <submittedName>
        <fullName evidence="7">Basement membrane-specific heparan sulfate proteoglycan core -like</fullName>
    </submittedName>
</protein>
<comment type="caution">
    <text evidence="7">The sequence shown here is derived from an EMBL/GenBank/DDBJ whole genome shotgun (WGS) entry which is preliminary data.</text>
</comment>
<sequence>MSKSSHFPTSIKVFYSFHLLLTSLSIGGILYLVFSLHETQNELKHLKESCASYDLQNSLKTESDILQSDYESIFKKSGQDLNNLESKENERRERRALGLKETKNQTCAMMIRDFMKLLGITSESIPNKTGSNFPKSLVCLPGPAGPKGSQGIPGDRGPQGPRGKMGYNGTKGDRGAPGPRGIKGDPGDIMKSKEAPPKITTHPPKIIFINEGVNLTLNCTAIGYPLPSVSWLKDDASLLGTQLFPERGKGTRLHFTKITYDRKGKYTCLARNSVGMASFDVKIIFK</sequence>
<dbReference type="InterPro" id="IPR003598">
    <property type="entry name" value="Ig_sub2"/>
</dbReference>
<feature type="non-terminal residue" evidence="7">
    <location>
        <position position="286"/>
    </location>
</feature>
<keyword evidence="4" id="KW-0393">Immunoglobulin domain</keyword>
<dbReference type="SMART" id="SM00409">
    <property type="entry name" value="IG"/>
    <property type="match status" value="1"/>
</dbReference>
<dbReference type="PANTHER" id="PTHR12231:SF253">
    <property type="entry name" value="DPR-INTERACTING PROTEIN ETA, ISOFORM B-RELATED"/>
    <property type="match status" value="1"/>
</dbReference>
<evidence type="ECO:0000256" key="4">
    <source>
        <dbReference type="ARBA" id="ARBA00023319"/>
    </source>
</evidence>
<evidence type="ECO:0000256" key="6">
    <source>
        <dbReference type="SAM" id="Phobius"/>
    </source>
</evidence>
<dbReference type="InterPro" id="IPR051170">
    <property type="entry name" value="Neural/epithelial_adhesion"/>
</dbReference>
<dbReference type="PANTHER" id="PTHR12231">
    <property type="entry name" value="CTX-RELATED TYPE I TRANSMEMBRANE PROTEIN"/>
    <property type="match status" value="1"/>
</dbReference>
<dbReference type="Gene3D" id="2.60.40.10">
    <property type="entry name" value="Immunoglobulins"/>
    <property type="match status" value="1"/>
</dbReference>
<dbReference type="GO" id="GO:0043005">
    <property type="term" value="C:neuron projection"/>
    <property type="evidence" value="ECO:0007669"/>
    <property type="project" value="TreeGrafter"/>
</dbReference>
<dbReference type="Pfam" id="PF13927">
    <property type="entry name" value="Ig_3"/>
    <property type="match status" value="1"/>
</dbReference>
<feature type="transmembrane region" description="Helical" evidence="6">
    <location>
        <begin position="12"/>
        <end position="34"/>
    </location>
</feature>
<evidence type="ECO:0000256" key="5">
    <source>
        <dbReference type="SAM" id="MobiDB-lite"/>
    </source>
</evidence>
<gene>
    <name evidence="7" type="ORF">PACLA_8A089316</name>
</gene>
<evidence type="ECO:0000256" key="2">
    <source>
        <dbReference type="ARBA" id="ARBA00022737"/>
    </source>
</evidence>
<keyword evidence="1" id="KW-0732">Signal</keyword>
<keyword evidence="8" id="KW-1185">Reference proteome</keyword>
<proteinExistence type="predicted"/>
<keyword evidence="6" id="KW-1133">Transmembrane helix</keyword>
<feature type="region of interest" description="Disordered" evidence="5">
    <location>
        <begin position="143"/>
        <end position="197"/>
    </location>
</feature>
<dbReference type="Pfam" id="PF01391">
    <property type="entry name" value="Collagen"/>
    <property type="match status" value="1"/>
</dbReference>